<dbReference type="SUPFAM" id="SSF111369">
    <property type="entry name" value="HlyD-like secretion proteins"/>
    <property type="match status" value="1"/>
</dbReference>
<evidence type="ECO:0000256" key="2">
    <source>
        <dbReference type="SAM" id="MobiDB-lite"/>
    </source>
</evidence>
<organism evidence="7 8">
    <name type="scientific">Mucilaginibacter arboris</name>
    <dbReference type="NCBI Taxonomy" id="2682090"/>
    <lineage>
        <taxon>Bacteria</taxon>
        <taxon>Pseudomonadati</taxon>
        <taxon>Bacteroidota</taxon>
        <taxon>Sphingobacteriia</taxon>
        <taxon>Sphingobacteriales</taxon>
        <taxon>Sphingobacteriaceae</taxon>
        <taxon>Mucilaginibacter</taxon>
    </lineage>
</organism>
<dbReference type="Gene3D" id="1.10.287.470">
    <property type="entry name" value="Helix hairpin bin"/>
    <property type="match status" value="1"/>
</dbReference>
<dbReference type="RefSeq" id="WP_157569019.1">
    <property type="nucleotide sequence ID" value="NZ_WPIK01000018.1"/>
</dbReference>
<dbReference type="Gene3D" id="2.40.30.170">
    <property type="match status" value="1"/>
</dbReference>
<dbReference type="InterPro" id="IPR006143">
    <property type="entry name" value="RND_pump_MFP"/>
</dbReference>
<evidence type="ECO:0000313" key="7">
    <source>
        <dbReference type="EMBL" id="MVN23108.1"/>
    </source>
</evidence>
<dbReference type="Pfam" id="PF25876">
    <property type="entry name" value="HH_MFP_RND"/>
    <property type="match status" value="1"/>
</dbReference>
<dbReference type="AlphaFoldDB" id="A0A7K1T0Q0"/>
<feature type="domain" description="Multidrug resistance protein MdtA-like barrel-sandwich hybrid" evidence="4">
    <location>
        <begin position="59"/>
        <end position="197"/>
    </location>
</feature>
<keyword evidence="8" id="KW-1185">Reference proteome</keyword>
<evidence type="ECO:0000259" key="3">
    <source>
        <dbReference type="Pfam" id="PF25876"/>
    </source>
</evidence>
<reference evidence="7 8" key="1">
    <citation type="submission" date="2019-12" db="EMBL/GenBank/DDBJ databases">
        <title>Mucilaginibacter sp. HMF7410 genome sequencing and assembly.</title>
        <authorList>
            <person name="Kang H."/>
            <person name="Cha I."/>
            <person name="Kim H."/>
            <person name="Joh K."/>
        </authorList>
    </citation>
    <scope>NUCLEOTIDE SEQUENCE [LARGE SCALE GENOMIC DNA]</scope>
    <source>
        <strain evidence="7 8">HMF7410</strain>
    </source>
</reference>
<feature type="domain" description="Multidrug resistance protein MdtA-like alpha-helical hairpin" evidence="3">
    <location>
        <begin position="99"/>
        <end position="169"/>
    </location>
</feature>
<dbReference type="InterPro" id="IPR058626">
    <property type="entry name" value="MdtA-like_b-barrel"/>
</dbReference>
<accession>A0A7K1T0Q0</accession>
<dbReference type="GO" id="GO:0030313">
    <property type="term" value="C:cell envelope"/>
    <property type="evidence" value="ECO:0007669"/>
    <property type="project" value="UniProtKB-SubCell"/>
</dbReference>
<evidence type="ECO:0000256" key="1">
    <source>
        <dbReference type="ARBA" id="ARBA00009477"/>
    </source>
</evidence>
<dbReference type="GO" id="GO:0046677">
    <property type="term" value="P:response to antibiotic"/>
    <property type="evidence" value="ECO:0007669"/>
    <property type="project" value="TreeGrafter"/>
</dbReference>
<dbReference type="InterPro" id="IPR058624">
    <property type="entry name" value="MdtA-like_HH"/>
</dbReference>
<sequence>MKYKYIPLILFISSATWVSCSKSQKKNTALPPTPVNVQAVEKTDATYYDQFPGTVVALNSVELRSQVTGFITGIYFKEGEVVPKGKVLYEIDRRLYEATYQQAKANLASSQASLVRAQKDADRYTQLLKQDAVARQIVDNAIATLETSRSQVAASAAAVKSAQANLSYAIIKAPFTGRIGISQVRLGAQVTPGSTLLNTISSENPIAVDFVVDESNIDRFVKLQNKALKQDSTFKLQLSDGQAYNHPGKIAVIDRGVNNQTGTMRVRIRFPNPQNELVDGMSCVLNVLNTASGNQLVIPYKAVVEQMGEFFVFVAQDTIAKQHKIKIGPKVKSNVVVLGGIKEGDQIITEGLQKLRDGGHITLGAPKQAPQSQQQAGK</sequence>
<dbReference type="InterPro" id="IPR058637">
    <property type="entry name" value="YknX-like_C"/>
</dbReference>
<name>A0A7K1T0Q0_9SPHI</name>
<dbReference type="Pfam" id="PF25989">
    <property type="entry name" value="YknX_C"/>
    <property type="match status" value="1"/>
</dbReference>
<evidence type="ECO:0000313" key="8">
    <source>
        <dbReference type="Proteomes" id="UP000462014"/>
    </source>
</evidence>
<feature type="region of interest" description="Disordered" evidence="2">
    <location>
        <begin position="359"/>
        <end position="378"/>
    </location>
</feature>
<comment type="similarity">
    <text evidence="1">Belongs to the membrane fusion protein (MFP) (TC 8.A.1) family.</text>
</comment>
<dbReference type="GO" id="GO:0005886">
    <property type="term" value="C:plasma membrane"/>
    <property type="evidence" value="ECO:0007669"/>
    <property type="project" value="TreeGrafter"/>
</dbReference>
<evidence type="ECO:0000259" key="4">
    <source>
        <dbReference type="Pfam" id="PF25917"/>
    </source>
</evidence>
<dbReference type="InterPro" id="IPR058625">
    <property type="entry name" value="MdtA-like_BSH"/>
</dbReference>
<dbReference type="Gene3D" id="2.40.420.20">
    <property type="match status" value="1"/>
</dbReference>
<dbReference type="EMBL" id="WPIK01000018">
    <property type="protein sequence ID" value="MVN23108.1"/>
    <property type="molecule type" value="Genomic_DNA"/>
</dbReference>
<dbReference type="GO" id="GO:0022857">
    <property type="term" value="F:transmembrane transporter activity"/>
    <property type="evidence" value="ECO:0007669"/>
    <property type="project" value="InterPro"/>
</dbReference>
<dbReference type="Proteomes" id="UP000462014">
    <property type="component" value="Unassembled WGS sequence"/>
</dbReference>
<feature type="compositionally biased region" description="Low complexity" evidence="2">
    <location>
        <begin position="364"/>
        <end position="378"/>
    </location>
</feature>
<evidence type="ECO:0000259" key="6">
    <source>
        <dbReference type="Pfam" id="PF25989"/>
    </source>
</evidence>
<feature type="domain" description="Multidrug resistance protein MdtA-like beta-barrel" evidence="5">
    <location>
        <begin position="205"/>
        <end position="282"/>
    </location>
</feature>
<dbReference type="PANTHER" id="PTHR30158">
    <property type="entry name" value="ACRA/E-RELATED COMPONENT OF DRUG EFFLUX TRANSPORTER"/>
    <property type="match status" value="1"/>
</dbReference>
<comment type="caution">
    <text evidence="7">The sequence shown here is derived from an EMBL/GenBank/DDBJ whole genome shotgun (WGS) entry which is preliminary data.</text>
</comment>
<feature type="domain" description="YknX-like C-terminal permuted SH3-like" evidence="6">
    <location>
        <begin position="296"/>
        <end position="362"/>
    </location>
</feature>
<dbReference type="PROSITE" id="PS51257">
    <property type="entry name" value="PROKAR_LIPOPROTEIN"/>
    <property type="match status" value="1"/>
</dbReference>
<protein>
    <submittedName>
        <fullName evidence="7">Efflux RND transporter periplasmic adaptor subunit</fullName>
    </submittedName>
</protein>
<dbReference type="Pfam" id="PF25917">
    <property type="entry name" value="BSH_RND"/>
    <property type="match status" value="1"/>
</dbReference>
<evidence type="ECO:0000259" key="5">
    <source>
        <dbReference type="Pfam" id="PF25944"/>
    </source>
</evidence>
<dbReference type="Gene3D" id="2.40.50.100">
    <property type="match status" value="1"/>
</dbReference>
<gene>
    <name evidence="7" type="ORF">GO621_16405</name>
</gene>
<proteinExistence type="inferred from homology"/>
<dbReference type="NCBIfam" id="TIGR01730">
    <property type="entry name" value="RND_mfp"/>
    <property type="match status" value="1"/>
</dbReference>
<dbReference type="Pfam" id="PF25944">
    <property type="entry name" value="Beta-barrel_RND"/>
    <property type="match status" value="1"/>
</dbReference>